<evidence type="ECO:0000313" key="2">
    <source>
        <dbReference type="Proteomes" id="UP000011988"/>
    </source>
</evidence>
<dbReference type="EMBL" id="ANIK01000035">
    <property type="protein sequence ID" value="EMJ95444.1"/>
    <property type="molecule type" value="Genomic_DNA"/>
</dbReference>
<comment type="caution">
    <text evidence="1">The sequence shown here is derived from an EMBL/GenBank/DDBJ whole genome shotgun (WGS) entry which is preliminary data.</text>
</comment>
<gene>
    <name evidence="1" type="ORF">LEP1GSC194_3545</name>
</gene>
<dbReference type="AlphaFoldDB" id="M6CUQ8"/>
<sequence>MTTAERLREEGKIEGELKGKIEGKIEDARNMLSERIDLNVVLRVTGLTEKELKDHGVI</sequence>
<reference evidence="1 2" key="1">
    <citation type="submission" date="2013-01" db="EMBL/GenBank/DDBJ databases">
        <authorList>
            <person name="Harkins D.M."/>
            <person name="Durkin A.S."/>
            <person name="Brinkac L.M."/>
            <person name="Haft D.H."/>
            <person name="Selengut J.D."/>
            <person name="Sanka R."/>
            <person name="DePew J."/>
            <person name="Purushe J."/>
            <person name="Galloway R.L."/>
            <person name="Vinetz J.M."/>
            <person name="Sutton G.G."/>
            <person name="Nierman W.C."/>
            <person name="Fouts D.E."/>
        </authorList>
    </citation>
    <scope>NUCLEOTIDE SEQUENCE [LARGE SCALE GENOMIC DNA]</scope>
    <source>
        <strain evidence="1 2">79601</strain>
    </source>
</reference>
<dbReference type="RefSeq" id="WP_017807789.1">
    <property type="nucleotide sequence ID" value="NZ_ANIK01000035.1"/>
</dbReference>
<evidence type="ECO:0000313" key="1">
    <source>
        <dbReference type="EMBL" id="EMJ95444.1"/>
    </source>
</evidence>
<proteinExistence type="predicted"/>
<dbReference type="Proteomes" id="UP000011988">
    <property type="component" value="Unassembled WGS sequence"/>
</dbReference>
<organism evidence="1 2">
    <name type="scientific">Leptospira alstonii serovar Sichuan str. 79601</name>
    <dbReference type="NCBI Taxonomy" id="1218565"/>
    <lineage>
        <taxon>Bacteria</taxon>
        <taxon>Pseudomonadati</taxon>
        <taxon>Spirochaetota</taxon>
        <taxon>Spirochaetia</taxon>
        <taxon>Leptospirales</taxon>
        <taxon>Leptospiraceae</taxon>
        <taxon>Leptospira</taxon>
    </lineage>
</organism>
<accession>M6CUQ8</accession>
<dbReference type="PATRIC" id="fig|1218565.3.peg.1891"/>
<protein>
    <recommendedName>
        <fullName evidence="3">Transposase, YhgA-like domain protein</fullName>
    </recommendedName>
</protein>
<evidence type="ECO:0008006" key="3">
    <source>
        <dbReference type="Google" id="ProtNLM"/>
    </source>
</evidence>
<name>M6CUQ8_9LEPT</name>